<organism evidence="2 3">
    <name type="scientific">Gracilimonas mengyeensis</name>
    <dbReference type="NCBI Taxonomy" id="1302730"/>
    <lineage>
        <taxon>Bacteria</taxon>
        <taxon>Pseudomonadati</taxon>
        <taxon>Balneolota</taxon>
        <taxon>Balneolia</taxon>
        <taxon>Balneolales</taxon>
        <taxon>Balneolaceae</taxon>
        <taxon>Gracilimonas</taxon>
    </lineage>
</organism>
<dbReference type="EMBL" id="FXTP01000011">
    <property type="protein sequence ID" value="SMO80034.1"/>
    <property type="molecule type" value="Genomic_DNA"/>
</dbReference>
<feature type="transmembrane region" description="Helical" evidence="1">
    <location>
        <begin position="12"/>
        <end position="37"/>
    </location>
</feature>
<dbReference type="OrthoDB" id="1447373at2"/>
<reference evidence="2 3" key="1">
    <citation type="submission" date="2017-05" db="EMBL/GenBank/DDBJ databases">
        <authorList>
            <person name="Varghese N."/>
            <person name="Submissions S."/>
        </authorList>
    </citation>
    <scope>NUCLEOTIDE SEQUENCE [LARGE SCALE GENOMIC DNA]</scope>
    <source>
        <strain evidence="2 3">DSM 21985</strain>
    </source>
</reference>
<keyword evidence="1" id="KW-1133">Transmembrane helix</keyword>
<keyword evidence="1" id="KW-0472">Membrane</keyword>
<keyword evidence="1" id="KW-0812">Transmembrane</keyword>
<evidence type="ECO:0000256" key="1">
    <source>
        <dbReference type="SAM" id="Phobius"/>
    </source>
</evidence>
<evidence type="ECO:0000313" key="3">
    <source>
        <dbReference type="Proteomes" id="UP000317557"/>
    </source>
</evidence>
<gene>
    <name evidence="2" type="ORF">SAMN06265219_1113</name>
</gene>
<dbReference type="Proteomes" id="UP000317557">
    <property type="component" value="Unassembled WGS sequence"/>
</dbReference>
<evidence type="ECO:0000313" key="2">
    <source>
        <dbReference type="EMBL" id="SMO80034.1"/>
    </source>
</evidence>
<name>A0A521E7Y5_9BACT</name>
<dbReference type="RefSeq" id="WP_142455004.1">
    <property type="nucleotide sequence ID" value="NZ_FXTP01000011.1"/>
</dbReference>
<sequence>MLISKRKAIHRLAAAWTIGFALLFGLLLLQTLMGAYGDRSEEAWNWLLPTIMPTMLLIYGVLFSDLSGGVFETESVKKFLYRLTLWLSVFYLLIVSLHIIIPSLFSFPRLGTMSQSHIYMGPLQGLVGIAIGYFFGNKQKEETG</sequence>
<feature type="transmembrane region" description="Helical" evidence="1">
    <location>
        <begin position="83"/>
        <end position="105"/>
    </location>
</feature>
<proteinExistence type="predicted"/>
<feature type="transmembrane region" description="Helical" evidence="1">
    <location>
        <begin position="117"/>
        <end position="136"/>
    </location>
</feature>
<feature type="transmembrane region" description="Helical" evidence="1">
    <location>
        <begin position="43"/>
        <end position="62"/>
    </location>
</feature>
<accession>A0A521E7Y5</accession>
<protein>
    <submittedName>
        <fullName evidence="2">Uncharacterized protein</fullName>
    </submittedName>
</protein>
<keyword evidence="3" id="KW-1185">Reference proteome</keyword>
<dbReference type="AlphaFoldDB" id="A0A521E7Y5"/>